<gene>
    <name evidence="1" type="ORF">COK99_01915</name>
</gene>
<sequence>MSINVHKALFRIRPYKNAFAILVKYEDRIFLAEEGSLAHLKPKFIYIVKNRECLRPFLERALSISTVSFENVVTPEEERKLALA</sequence>
<protein>
    <submittedName>
        <fullName evidence="1">Uncharacterized protein</fullName>
    </submittedName>
</protein>
<dbReference type="RefSeq" id="WP_098685631.1">
    <property type="nucleotide sequence ID" value="NZ_NVDU01000003.1"/>
</dbReference>
<accession>A0A9X7BU24</accession>
<evidence type="ECO:0000313" key="2">
    <source>
        <dbReference type="Proteomes" id="UP000223366"/>
    </source>
</evidence>
<proteinExistence type="predicted"/>
<organism evidence="1 2">
    <name type="scientific">Bacillus thuringiensis</name>
    <dbReference type="NCBI Taxonomy" id="1428"/>
    <lineage>
        <taxon>Bacteria</taxon>
        <taxon>Bacillati</taxon>
        <taxon>Bacillota</taxon>
        <taxon>Bacilli</taxon>
        <taxon>Bacillales</taxon>
        <taxon>Bacillaceae</taxon>
        <taxon>Bacillus</taxon>
        <taxon>Bacillus cereus group</taxon>
    </lineage>
</organism>
<name>A0A9X7BU24_BACTU</name>
<evidence type="ECO:0000313" key="1">
    <source>
        <dbReference type="EMBL" id="PFV35802.1"/>
    </source>
</evidence>
<dbReference type="Proteomes" id="UP000223366">
    <property type="component" value="Unassembled WGS sequence"/>
</dbReference>
<reference evidence="1 2" key="1">
    <citation type="submission" date="2017-09" db="EMBL/GenBank/DDBJ databases">
        <title>Large-scale bioinformatics analysis of Bacillus genomes uncovers conserved roles of natural products in bacterial physiology.</title>
        <authorList>
            <consortium name="Agbiome Team Llc"/>
            <person name="Bleich R.M."/>
            <person name="Grubbs K.J."/>
            <person name="Santa Maria K.C."/>
            <person name="Allen S.E."/>
            <person name="Farag S."/>
            <person name="Shank E.A."/>
            <person name="Bowers A."/>
        </authorList>
    </citation>
    <scope>NUCLEOTIDE SEQUENCE [LARGE SCALE GENOMIC DNA]</scope>
    <source>
        <strain evidence="1 2">AFS060060</strain>
    </source>
</reference>
<dbReference type="EMBL" id="NVDU01000003">
    <property type="protein sequence ID" value="PFV35802.1"/>
    <property type="molecule type" value="Genomic_DNA"/>
</dbReference>
<dbReference type="AlphaFoldDB" id="A0A9X7BU24"/>
<comment type="caution">
    <text evidence="1">The sequence shown here is derived from an EMBL/GenBank/DDBJ whole genome shotgun (WGS) entry which is preliminary data.</text>
</comment>